<evidence type="ECO:0000313" key="2">
    <source>
        <dbReference type="Proteomes" id="UP000768646"/>
    </source>
</evidence>
<dbReference type="Proteomes" id="UP000768646">
    <property type="component" value="Unassembled WGS sequence"/>
</dbReference>
<evidence type="ECO:0000313" key="1">
    <source>
        <dbReference type="EMBL" id="KAG4304713.1"/>
    </source>
</evidence>
<comment type="caution">
    <text evidence="1">The sequence shown here is derived from an EMBL/GenBank/DDBJ whole genome shotgun (WGS) entry which is preliminary data.</text>
</comment>
<organism evidence="1 2">
    <name type="scientific">Pneumocystis oryctolagi</name>
    <dbReference type="NCBI Taxonomy" id="42067"/>
    <lineage>
        <taxon>Eukaryota</taxon>
        <taxon>Fungi</taxon>
        <taxon>Dikarya</taxon>
        <taxon>Ascomycota</taxon>
        <taxon>Taphrinomycotina</taxon>
        <taxon>Pneumocystomycetes</taxon>
        <taxon>Pneumocystaceae</taxon>
        <taxon>Pneumocystis</taxon>
    </lineage>
</organism>
<dbReference type="EMBL" id="JABTEG010000006">
    <property type="protein sequence ID" value="KAG4304713.1"/>
    <property type="molecule type" value="Genomic_DNA"/>
</dbReference>
<name>A0ACB7CCN9_9ASCO</name>
<reference evidence="1 2" key="1">
    <citation type="journal article" date="2021" name="Commun. Biol.">
        <title>Genomic insights into the host specific adaptation of the Pneumocystis genus.</title>
        <authorList>
            <person name="Cisse O.H."/>
            <person name="Ma L."/>
            <person name="Dekker J.P."/>
            <person name="Khil P.P."/>
            <person name="Youn J.-H."/>
            <person name="Brenchley J.M."/>
            <person name="Blair R."/>
            <person name="Pahar B."/>
            <person name="Chabe M."/>
            <person name="Van Rompay K.K.A."/>
            <person name="Keesler R."/>
            <person name="Sukura A."/>
            <person name="Hirsch V."/>
            <person name="Kutty G."/>
            <person name="Liu Y."/>
            <person name="Peng L."/>
            <person name="Chen J."/>
            <person name="Song J."/>
            <person name="Weissenbacher-Lang C."/>
            <person name="Xu J."/>
            <person name="Upham N.S."/>
            <person name="Stajich J.E."/>
            <person name="Cuomo C.A."/>
            <person name="Cushion M.T."/>
            <person name="Kovacs J.A."/>
        </authorList>
    </citation>
    <scope>NUCLEOTIDE SEQUENCE [LARGE SCALE GENOMIC DNA]</scope>
    <source>
        <strain evidence="1 2">RABM</strain>
    </source>
</reference>
<gene>
    <name evidence="1" type="ORF">PORY_001766</name>
</gene>
<accession>A0ACB7CCN9</accession>
<protein>
    <submittedName>
        <fullName evidence="1">Uncharacterized protein</fullName>
    </submittedName>
</protein>
<keyword evidence="2" id="KW-1185">Reference proteome</keyword>
<sequence>MESLFKRVPYIQRDALFELMRLYKEDESEKKVDLGIGAYRDDLGNPWVLTSVKLAETKLLSDPNYNHEYLAIEGLPSFIEVSKKLVFGEDSVLVYNGCVSSIQTVSGTGANHMGAIFMSLFNKGSVCYLSKPTWINHNRIWSHVGIPIFEYPYFDNLTLGINFQGMLSTLQQAPEKSIVLLHVSAHNPTGVDPTCEQWVILCELMKQRKLFPFFDFAYQGFVSGDVNEDAWPVRYFASQGLELCVCQSFSKNFGLYGERCGCLHIVSKSADIAKNISSQLSILQRSEVSSPPSYGAKIVSLILNDEELTQEWKKDLLTMSSRIKKMRQSLYDYLMMFKTPGSWEHIINQRGMFSYTGLSKCHIQRLMEEFHIYMPLSGRISMSGLRSDNIEYVARAINIVICESQRI</sequence>
<proteinExistence type="predicted"/>